<accession>A0A6L8Q331</accession>
<evidence type="ECO:0000313" key="6">
    <source>
        <dbReference type="EMBL" id="MZG27131.1"/>
    </source>
</evidence>
<evidence type="ECO:0000256" key="2">
    <source>
        <dbReference type="ARBA" id="ARBA00023015"/>
    </source>
</evidence>
<dbReference type="SUPFAM" id="SSF46785">
    <property type="entry name" value="Winged helix' DNA-binding domain"/>
    <property type="match status" value="1"/>
</dbReference>
<evidence type="ECO:0000256" key="3">
    <source>
        <dbReference type="ARBA" id="ARBA00023125"/>
    </source>
</evidence>
<protein>
    <submittedName>
        <fullName evidence="6">LysR family transcriptional regulator</fullName>
    </submittedName>
</protein>
<evidence type="ECO:0000259" key="5">
    <source>
        <dbReference type="PROSITE" id="PS50931"/>
    </source>
</evidence>
<name>A0A6L8Q331_9ACTN</name>
<dbReference type="EMBL" id="VJNE01000001">
    <property type="protein sequence ID" value="MZG27131.1"/>
    <property type="molecule type" value="Genomic_DNA"/>
</dbReference>
<dbReference type="PANTHER" id="PTHR30346:SF28">
    <property type="entry name" value="HTH-TYPE TRANSCRIPTIONAL REGULATOR CYNR"/>
    <property type="match status" value="1"/>
</dbReference>
<dbReference type="CDD" id="cd05466">
    <property type="entry name" value="PBP2_LTTR_substrate"/>
    <property type="match status" value="1"/>
</dbReference>
<dbReference type="PRINTS" id="PR00039">
    <property type="entry name" value="HTHLYSR"/>
</dbReference>
<comment type="caution">
    <text evidence="6">The sequence shown here is derived from an EMBL/GenBank/DDBJ whole genome shotgun (WGS) entry which is preliminary data.</text>
</comment>
<dbReference type="Proteomes" id="UP000472380">
    <property type="component" value="Unassembled WGS sequence"/>
</dbReference>
<dbReference type="PANTHER" id="PTHR30346">
    <property type="entry name" value="TRANSCRIPTIONAL DUAL REGULATOR HCAR-RELATED"/>
    <property type="match status" value="1"/>
</dbReference>
<dbReference type="SUPFAM" id="SSF53850">
    <property type="entry name" value="Periplasmic binding protein-like II"/>
    <property type="match status" value="1"/>
</dbReference>
<feature type="domain" description="HTH lysR-type" evidence="5">
    <location>
        <begin position="29"/>
        <end position="86"/>
    </location>
</feature>
<dbReference type="PROSITE" id="PS50931">
    <property type="entry name" value="HTH_LYSR"/>
    <property type="match status" value="1"/>
</dbReference>
<proteinExistence type="inferred from homology"/>
<comment type="similarity">
    <text evidence="1">Belongs to the LysR transcriptional regulatory family.</text>
</comment>
<evidence type="ECO:0000256" key="1">
    <source>
        <dbReference type="ARBA" id="ARBA00009437"/>
    </source>
</evidence>
<dbReference type="InterPro" id="IPR005119">
    <property type="entry name" value="LysR_subst-bd"/>
</dbReference>
<dbReference type="InterPro" id="IPR000847">
    <property type="entry name" value="LysR_HTH_N"/>
</dbReference>
<dbReference type="Pfam" id="PF00126">
    <property type="entry name" value="HTH_1"/>
    <property type="match status" value="1"/>
</dbReference>
<evidence type="ECO:0000313" key="7">
    <source>
        <dbReference type="Proteomes" id="UP000472380"/>
    </source>
</evidence>
<dbReference type="AlphaFoldDB" id="A0A6L8Q331"/>
<dbReference type="GO" id="GO:0003700">
    <property type="term" value="F:DNA-binding transcription factor activity"/>
    <property type="evidence" value="ECO:0007669"/>
    <property type="project" value="InterPro"/>
</dbReference>
<organism evidence="6 7">
    <name type="scientific">Adlercreutzia equolifaciens</name>
    <dbReference type="NCBI Taxonomy" id="446660"/>
    <lineage>
        <taxon>Bacteria</taxon>
        <taxon>Bacillati</taxon>
        <taxon>Actinomycetota</taxon>
        <taxon>Coriobacteriia</taxon>
        <taxon>Eggerthellales</taxon>
        <taxon>Eggerthellaceae</taxon>
        <taxon>Adlercreutzia</taxon>
    </lineage>
</organism>
<sequence length="337" mass="37269">MSLINYDQGRIAQSENGPTSLTVALGGTMNLSQLNYFKKLAEVLHYTRAAQELFITQPTLSGAISSLEKELGAPLFERNGRSVLLTPYGEVFYEHVCLALRAIDDGVAAVSARSSASFGTVNLGTTFITQDHYLPSLIRDFEEAFDKRVIVRVSQGFTNYLTEQLHRGTLDVAFCGKRDNEPDIAYFPVKHCELALYVRDDHPLASADTITFAELNEMDLHTYRRDTPIGERVAKMLEEADVRGVSLGYDDDVSMGSFLSYNGGNAGALMLDSLGAQLFSNLHQVRVEGIPEHFYTVYMAYHKKHVHSRAVADCIDFVKAYPGNDLIGQVLPTAPAE</sequence>
<dbReference type="FunFam" id="1.10.10.10:FF:000001">
    <property type="entry name" value="LysR family transcriptional regulator"/>
    <property type="match status" value="1"/>
</dbReference>
<keyword evidence="4" id="KW-0804">Transcription</keyword>
<dbReference type="Gene3D" id="3.40.190.290">
    <property type="match status" value="1"/>
</dbReference>
<dbReference type="InterPro" id="IPR036388">
    <property type="entry name" value="WH-like_DNA-bd_sf"/>
</dbReference>
<reference evidence="6 7" key="1">
    <citation type="submission" date="2019-07" db="EMBL/GenBank/DDBJ databases">
        <title>Draft genome sequence of Adlercreutzia equolifaciens IPLA 37004, a human intestinal strain that does not produces equol from daidzein.</title>
        <authorList>
            <person name="Vazquez L."/>
            <person name="Florez A.B."/>
            <person name="Mayo B."/>
        </authorList>
    </citation>
    <scope>NUCLEOTIDE SEQUENCE [LARGE SCALE GENOMIC DNA]</scope>
    <source>
        <strain evidence="6 7">IPLA 37004</strain>
    </source>
</reference>
<evidence type="ECO:0000256" key="4">
    <source>
        <dbReference type="ARBA" id="ARBA00023163"/>
    </source>
</evidence>
<dbReference type="GO" id="GO:0032993">
    <property type="term" value="C:protein-DNA complex"/>
    <property type="evidence" value="ECO:0007669"/>
    <property type="project" value="TreeGrafter"/>
</dbReference>
<dbReference type="GO" id="GO:0003677">
    <property type="term" value="F:DNA binding"/>
    <property type="evidence" value="ECO:0007669"/>
    <property type="project" value="UniProtKB-KW"/>
</dbReference>
<keyword evidence="2" id="KW-0805">Transcription regulation</keyword>
<gene>
    <name evidence="6" type="ORF">FM068_00740</name>
</gene>
<dbReference type="InterPro" id="IPR036390">
    <property type="entry name" value="WH_DNA-bd_sf"/>
</dbReference>
<dbReference type="Pfam" id="PF03466">
    <property type="entry name" value="LysR_substrate"/>
    <property type="match status" value="1"/>
</dbReference>
<dbReference type="Gene3D" id="1.10.10.10">
    <property type="entry name" value="Winged helix-like DNA-binding domain superfamily/Winged helix DNA-binding domain"/>
    <property type="match status" value="1"/>
</dbReference>
<keyword evidence="3" id="KW-0238">DNA-binding</keyword>